<dbReference type="GO" id="GO:0003700">
    <property type="term" value="F:DNA-binding transcription factor activity"/>
    <property type="evidence" value="ECO:0007669"/>
    <property type="project" value="InterPro"/>
</dbReference>
<dbReference type="PROSITE" id="PS50949">
    <property type="entry name" value="HTH_GNTR"/>
    <property type="match status" value="1"/>
</dbReference>
<keyword evidence="6" id="KW-1185">Reference proteome</keyword>
<comment type="caution">
    <text evidence="5">The sequence shown here is derived from an EMBL/GenBank/DDBJ whole genome shotgun (WGS) entry which is preliminary data.</text>
</comment>
<keyword evidence="1" id="KW-0805">Transcription regulation</keyword>
<dbReference type="InterPro" id="IPR036388">
    <property type="entry name" value="WH-like_DNA-bd_sf"/>
</dbReference>
<dbReference type="PANTHER" id="PTHR44846:SF17">
    <property type="entry name" value="GNTR-FAMILY TRANSCRIPTIONAL REGULATOR"/>
    <property type="match status" value="1"/>
</dbReference>
<evidence type="ECO:0000259" key="4">
    <source>
        <dbReference type="PROSITE" id="PS50949"/>
    </source>
</evidence>
<dbReference type="GO" id="GO:0003677">
    <property type="term" value="F:DNA binding"/>
    <property type="evidence" value="ECO:0007669"/>
    <property type="project" value="UniProtKB-KW"/>
</dbReference>
<dbReference type="SUPFAM" id="SSF46785">
    <property type="entry name" value="Winged helix' DNA-binding domain"/>
    <property type="match status" value="1"/>
</dbReference>
<dbReference type="InterPro" id="IPR028978">
    <property type="entry name" value="Chorismate_lyase_/UTRA_dom_sf"/>
</dbReference>
<dbReference type="InterPro" id="IPR011663">
    <property type="entry name" value="UTRA"/>
</dbReference>
<dbReference type="SUPFAM" id="SSF64288">
    <property type="entry name" value="Chorismate lyase-like"/>
    <property type="match status" value="1"/>
</dbReference>
<dbReference type="Gene3D" id="1.10.10.10">
    <property type="entry name" value="Winged helix-like DNA-binding domain superfamily/Winged helix DNA-binding domain"/>
    <property type="match status" value="1"/>
</dbReference>
<gene>
    <name evidence="5" type="ORF">KDL01_37470</name>
</gene>
<keyword evidence="3" id="KW-0804">Transcription</keyword>
<dbReference type="InterPro" id="IPR050679">
    <property type="entry name" value="Bact_HTH_transcr_reg"/>
</dbReference>
<dbReference type="AlphaFoldDB" id="A0A941EXU9"/>
<protein>
    <submittedName>
        <fullName evidence="5">GntR family transcriptional regulator</fullName>
    </submittedName>
</protein>
<reference evidence="5" key="1">
    <citation type="submission" date="2021-04" db="EMBL/GenBank/DDBJ databases">
        <title>Genome based classification of Actinospica acidithermotolerans sp. nov., an actinobacterium isolated from an Indonesian hot spring.</title>
        <authorList>
            <person name="Kusuma A.B."/>
            <person name="Putra K.E."/>
            <person name="Nafisah S."/>
            <person name="Loh J."/>
            <person name="Nouioui I."/>
            <person name="Goodfellow M."/>
        </authorList>
    </citation>
    <scope>NUCLEOTIDE SEQUENCE</scope>
    <source>
        <strain evidence="5">CSCA 57</strain>
    </source>
</reference>
<dbReference type="PANTHER" id="PTHR44846">
    <property type="entry name" value="MANNOSYL-D-GLYCERATE TRANSPORT/METABOLISM SYSTEM REPRESSOR MNGR-RELATED"/>
    <property type="match status" value="1"/>
</dbReference>
<evidence type="ECO:0000256" key="2">
    <source>
        <dbReference type="ARBA" id="ARBA00023125"/>
    </source>
</evidence>
<dbReference type="GO" id="GO:0045892">
    <property type="term" value="P:negative regulation of DNA-templated transcription"/>
    <property type="evidence" value="ECO:0007669"/>
    <property type="project" value="TreeGrafter"/>
</dbReference>
<evidence type="ECO:0000313" key="5">
    <source>
        <dbReference type="EMBL" id="MBR7839016.1"/>
    </source>
</evidence>
<dbReference type="Gene3D" id="3.40.1410.10">
    <property type="entry name" value="Chorismate lyase-like"/>
    <property type="match status" value="1"/>
</dbReference>
<dbReference type="RefSeq" id="WP_212533462.1">
    <property type="nucleotide sequence ID" value="NZ_JAGSOG010000363.1"/>
</dbReference>
<name>A0A941EXU9_9ACTN</name>
<dbReference type="Proteomes" id="UP000675781">
    <property type="component" value="Unassembled WGS sequence"/>
</dbReference>
<evidence type="ECO:0000313" key="6">
    <source>
        <dbReference type="Proteomes" id="UP000675781"/>
    </source>
</evidence>
<dbReference type="Pfam" id="PF07702">
    <property type="entry name" value="UTRA"/>
    <property type="match status" value="1"/>
</dbReference>
<feature type="domain" description="HTH gntR-type" evidence="4">
    <location>
        <begin position="19"/>
        <end position="87"/>
    </location>
</feature>
<sequence>MSAPRRPQLPAPPPRTPQLPLWYQVTEALRARILTRTPADPLRLPTEARLAEEYGVAVSTIRQALTTLESEGLITRRRRHGTFIADDAPAHPPIHVLGTLDTILSQQAGDDVEVLRREPVPTPALLAAHFPDVPDLVVYERLRRHHGEPLSHAENHLRPEHAVRITEADLRTAPMTKLLRDHAKLPIARIDNIVEACAAPPAIATLLGIPLASPVLRSTNLTYAADGTVVDAAVIHYRADRFQYTVSLDLT</sequence>
<evidence type="ECO:0000256" key="3">
    <source>
        <dbReference type="ARBA" id="ARBA00023163"/>
    </source>
</evidence>
<dbReference type="PRINTS" id="PR00035">
    <property type="entry name" value="HTHGNTR"/>
</dbReference>
<evidence type="ECO:0000256" key="1">
    <source>
        <dbReference type="ARBA" id="ARBA00023015"/>
    </source>
</evidence>
<organism evidence="5 6">
    <name type="scientific">Actinospica durhamensis</name>
    <dbReference type="NCBI Taxonomy" id="1508375"/>
    <lineage>
        <taxon>Bacteria</taxon>
        <taxon>Bacillati</taxon>
        <taxon>Actinomycetota</taxon>
        <taxon>Actinomycetes</taxon>
        <taxon>Catenulisporales</taxon>
        <taxon>Actinospicaceae</taxon>
        <taxon>Actinospica</taxon>
    </lineage>
</organism>
<dbReference type="Pfam" id="PF00392">
    <property type="entry name" value="GntR"/>
    <property type="match status" value="1"/>
</dbReference>
<keyword evidence="2" id="KW-0238">DNA-binding</keyword>
<dbReference type="EMBL" id="JAGSOG010000363">
    <property type="protein sequence ID" value="MBR7839016.1"/>
    <property type="molecule type" value="Genomic_DNA"/>
</dbReference>
<accession>A0A941EXU9</accession>
<dbReference type="InterPro" id="IPR000524">
    <property type="entry name" value="Tscrpt_reg_HTH_GntR"/>
</dbReference>
<dbReference type="SMART" id="SM00866">
    <property type="entry name" value="UTRA"/>
    <property type="match status" value="1"/>
</dbReference>
<proteinExistence type="predicted"/>
<dbReference type="InterPro" id="IPR036390">
    <property type="entry name" value="WH_DNA-bd_sf"/>
</dbReference>
<dbReference type="SMART" id="SM00345">
    <property type="entry name" value="HTH_GNTR"/>
    <property type="match status" value="1"/>
</dbReference>
<dbReference type="CDD" id="cd07377">
    <property type="entry name" value="WHTH_GntR"/>
    <property type="match status" value="1"/>
</dbReference>